<accession>A0ABN7PC94</accession>
<feature type="region of interest" description="Disordered" evidence="1">
    <location>
        <begin position="78"/>
        <end position="98"/>
    </location>
</feature>
<dbReference type="EMBL" id="CAJPIN010042762">
    <property type="protein sequence ID" value="CAG2065408.1"/>
    <property type="molecule type" value="Genomic_DNA"/>
</dbReference>
<reference evidence="2" key="1">
    <citation type="submission" date="2021-03" db="EMBL/GenBank/DDBJ databases">
        <authorList>
            <person name="Tran Van P."/>
        </authorList>
    </citation>
    <scope>NUCLEOTIDE SEQUENCE</scope>
</reference>
<keyword evidence="3" id="KW-1185">Reference proteome</keyword>
<proteinExistence type="predicted"/>
<evidence type="ECO:0000313" key="3">
    <source>
        <dbReference type="Proteomes" id="UP001153148"/>
    </source>
</evidence>
<comment type="caution">
    <text evidence="2">The sequence shown here is derived from an EMBL/GenBank/DDBJ whole genome shotgun (WGS) entry which is preliminary data.</text>
</comment>
<gene>
    <name evidence="2" type="ORF">TPAB3V08_LOCUS12352</name>
</gene>
<dbReference type="Proteomes" id="UP001153148">
    <property type="component" value="Unassembled WGS sequence"/>
</dbReference>
<feature type="compositionally biased region" description="Basic and acidic residues" evidence="1">
    <location>
        <begin position="78"/>
        <end position="91"/>
    </location>
</feature>
<sequence>MEQIDDLSIVHHNAIARAASRVALYLMREDMKGDKMIDENQHAHDFFVVNSCKIFCDILEPPSKPGFVEIISEKVDKKKNLKGSKENDTSKESSPCPPVTCIPYSREDTSISKLLLTGEHSNSATFRLAHSCSEYTVPSISFLSALTWETFNTMPR</sequence>
<name>A0ABN7PC94_TIMPD</name>
<organism evidence="2 3">
    <name type="scientific">Timema podura</name>
    <name type="common">Walking stick</name>
    <dbReference type="NCBI Taxonomy" id="61482"/>
    <lineage>
        <taxon>Eukaryota</taxon>
        <taxon>Metazoa</taxon>
        <taxon>Ecdysozoa</taxon>
        <taxon>Arthropoda</taxon>
        <taxon>Hexapoda</taxon>
        <taxon>Insecta</taxon>
        <taxon>Pterygota</taxon>
        <taxon>Neoptera</taxon>
        <taxon>Polyneoptera</taxon>
        <taxon>Phasmatodea</taxon>
        <taxon>Timematodea</taxon>
        <taxon>Timematoidea</taxon>
        <taxon>Timematidae</taxon>
        <taxon>Timema</taxon>
    </lineage>
</organism>
<protein>
    <submittedName>
        <fullName evidence="2">Uncharacterized protein</fullName>
    </submittedName>
</protein>
<evidence type="ECO:0000313" key="2">
    <source>
        <dbReference type="EMBL" id="CAG2065408.1"/>
    </source>
</evidence>
<evidence type="ECO:0000256" key="1">
    <source>
        <dbReference type="SAM" id="MobiDB-lite"/>
    </source>
</evidence>